<proteinExistence type="predicted"/>
<dbReference type="Proteomes" id="UP001334084">
    <property type="component" value="Chromosome 6"/>
</dbReference>
<reference evidence="2" key="1">
    <citation type="journal article" date="2024" name="BMC Genomics">
        <title>Functional annotation of a divergent genome using sequence and structure-based similarity.</title>
        <authorList>
            <person name="Svedberg D."/>
            <person name="Winiger R.R."/>
            <person name="Berg A."/>
            <person name="Sharma H."/>
            <person name="Tellgren-Roth C."/>
            <person name="Debrunner-Vossbrinck B.A."/>
            <person name="Vossbrinck C.R."/>
            <person name="Barandun J."/>
        </authorList>
    </citation>
    <scope>NUCLEOTIDE SEQUENCE</scope>
    <source>
        <strain evidence="2">Illinois isolate</strain>
    </source>
</reference>
<keyword evidence="1" id="KW-0472">Membrane</keyword>
<feature type="transmembrane region" description="Helical" evidence="1">
    <location>
        <begin position="133"/>
        <end position="153"/>
    </location>
</feature>
<gene>
    <name evidence="2" type="ORF">VNE69_06192</name>
</gene>
<evidence type="ECO:0000313" key="2">
    <source>
        <dbReference type="EMBL" id="WUR03879.1"/>
    </source>
</evidence>
<sequence length="166" mass="19833">MRIFFYFAVFFCSTPLNSPFFKKRNGIHYAELPFSRTVDLKSYEIMVGKLDAKENDYISVDKRRDQSGMRDGVRVKLDSVKNKNNKQLYSICIEEMLNKKAKKWYSEPFRFDSRNKRWVLDRVYEEDPWYVEYQGYVIGASVLAGLGLIAMIIKRYIRNKNEEEYL</sequence>
<keyword evidence="1" id="KW-1133">Transmembrane helix</keyword>
<dbReference type="KEGG" id="vnx:VNE69_06192"/>
<evidence type="ECO:0000313" key="3">
    <source>
        <dbReference type="Proteomes" id="UP001334084"/>
    </source>
</evidence>
<keyword evidence="3" id="KW-1185">Reference proteome</keyword>
<dbReference type="EMBL" id="CP142731">
    <property type="protein sequence ID" value="WUR03879.1"/>
    <property type="molecule type" value="Genomic_DNA"/>
</dbReference>
<name>A0AAX4JD45_9MICR</name>
<organism evidence="2 3">
    <name type="scientific">Vairimorpha necatrix</name>
    <dbReference type="NCBI Taxonomy" id="6039"/>
    <lineage>
        <taxon>Eukaryota</taxon>
        <taxon>Fungi</taxon>
        <taxon>Fungi incertae sedis</taxon>
        <taxon>Microsporidia</taxon>
        <taxon>Nosematidae</taxon>
        <taxon>Vairimorpha</taxon>
    </lineage>
</organism>
<accession>A0AAX4JD45</accession>
<dbReference type="GeneID" id="90541689"/>
<keyword evidence="1" id="KW-0812">Transmembrane</keyword>
<evidence type="ECO:0000256" key="1">
    <source>
        <dbReference type="SAM" id="Phobius"/>
    </source>
</evidence>
<dbReference type="RefSeq" id="XP_065330024.1">
    <property type="nucleotide sequence ID" value="XM_065473952.1"/>
</dbReference>
<protein>
    <submittedName>
        <fullName evidence="2">SP-containing membrane protein</fullName>
    </submittedName>
</protein>
<dbReference type="AlphaFoldDB" id="A0AAX4JD45"/>